<dbReference type="OrthoDB" id="7862895at2"/>
<protein>
    <recommendedName>
        <fullName evidence="4">Helix-turn-helix domain-containing protein</fullName>
    </recommendedName>
</protein>
<evidence type="ECO:0000256" key="1">
    <source>
        <dbReference type="SAM" id="MobiDB-lite"/>
    </source>
</evidence>
<dbReference type="Gene3D" id="1.10.10.10">
    <property type="entry name" value="Winged helix-like DNA-binding domain superfamily/Winged helix DNA-binding domain"/>
    <property type="match status" value="1"/>
</dbReference>
<dbReference type="RefSeq" id="WP_052832581.1">
    <property type="nucleotide sequence ID" value="NZ_BJYZ01000088.1"/>
</dbReference>
<evidence type="ECO:0000313" key="3">
    <source>
        <dbReference type="Proteomes" id="UP000321523"/>
    </source>
</evidence>
<reference evidence="2 3" key="1">
    <citation type="submission" date="2019-07" db="EMBL/GenBank/DDBJ databases">
        <title>Whole genome shotgun sequence of Skermanella aerolata NBRC 106429.</title>
        <authorList>
            <person name="Hosoyama A."/>
            <person name="Uohara A."/>
            <person name="Ohji S."/>
            <person name="Ichikawa N."/>
        </authorList>
    </citation>
    <scope>NUCLEOTIDE SEQUENCE [LARGE SCALE GENOMIC DNA]</scope>
    <source>
        <strain evidence="2 3">NBRC 106429</strain>
    </source>
</reference>
<organism evidence="2 3">
    <name type="scientific">Skermanella aerolata</name>
    <dbReference type="NCBI Taxonomy" id="393310"/>
    <lineage>
        <taxon>Bacteria</taxon>
        <taxon>Pseudomonadati</taxon>
        <taxon>Pseudomonadota</taxon>
        <taxon>Alphaproteobacteria</taxon>
        <taxon>Rhodospirillales</taxon>
        <taxon>Azospirillaceae</taxon>
        <taxon>Skermanella</taxon>
    </lineage>
</organism>
<name>A0A512E445_9PROT</name>
<dbReference type="EMBL" id="BJYZ01000088">
    <property type="protein sequence ID" value="GEO43462.1"/>
    <property type="molecule type" value="Genomic_DNA"/>
</dbReference>
<accession>A0A512E445</accession>
<dbReference type="Proteomes" id="UP000321523">
    <property type="component" value="Unassembled WGS sequence"/>
</dbReference>
<comment type="caution">
    <text evidence="2">The sequence shown here is derived from an EMBL/GenBank/DDBJ whole genome shotgun (WGS) entry which is preliminary data.</text>
</comment>
<feature type="compositionally biased region" description="Basic and acidic residues" evidence="1">
    <location>
        <begin position="223"/>
        <end position="244"/>
    </location>
</feature>
<dbReference type="Pfam" id="PF13730">
    <property type="entry name" value="HTH_36"/>
    <property type="match status" value="1"/>
</dbReference>
<proteinExistence type="predicted"/>
<dbReference type="InterPro" id="IPR036390">
    <property type="entry name" value="WH_DNA-bd_sf"/>
</dbReference>
<feature type="region of interest" description="Disordered" evidence="1">
    <location>
        <begin position="218"/>
        <end position="251"/>
    </location>
</feature>
<evidence type="ECO:0000313" key="2">
    <source>
        <dbReference type="EMBL" id="GEO43462.1"/>
    </source>
</evidence>
<dbReference type="AlphaFoldDB" id="A0A512E445"/>
<dbReference type="SUPFAM" id="SSF46785">
    <property type="entry name" value="Winged helix' DNA-binding domain"/>
    <property type="match status" value="1"/>
</dbReference>
<gene>
    <name evidence="2" type="ORF">SAE02_76100</name>
</gene>
<dbReference type="InterPro" id="IPR036388">
    <property type="entry name" value="WH-like_DNA-bd_sf"/>
</dbReference>
<sequence>MDSASRQRVGLVPARYLDNPEVGALELAILFILCAHANRLGVCWPSQATIAAKAKLDRGTVNRILAKLGALGLVEKGRHPNPRIRACTYRLVGHDALMGDFLDGLDNAAEEAAAAIPVVVNDTEHFEQDSLSLKRAGALGGEAICEKQEDGSETVPMLDETWVPDRADMVFAQVHRADLEQSDLLLIVQKFTLHYRGRRIADPSALFRRWLLTERKNHARTNKPNDRRPASHHSDTRRAGRRDGAAPSCSGQTRFDAWARAALARREHFAHVG</sequence>
<keyword evidence="3" id="KW-1185">Reference proteome</keyword>
<evidence type="ECO:0008006" key="4">
    <source>
        <dbReference type="Google" id="ProtNLM"/>
    </source>
</evidence>